<gene>
    <name evidence="3" type="ORF">C8J30_101331</name>
</gene>
<reference evidence="3 4" key="1">
    <citation type="submission" date="2018-06" db="EMBL/GenBank/DDBJ databases">
        <title>Genomic Encyclopedia of Type Strains, Phase III (KMG-III): the genomes of soil and plant-associated and newly described type strains.</title>
        <authorList>
            <person name="Whitman W."/>
        </authorList>
    </citation>
    <scope>NUCLEOTIDE SEQUENCE [LARGE SCALE GENOMIC DNA]</scope>
    <source>
        <strain evidence="3 4">JA737</strain>
    </source>
</reference>
<protein>
    <submittedName>
        <fullName evidence="3">Porin-like protein</fullName>
    </submittedName>
</protein>
<dbReference type="RefSeq" id="WP_110803972.1">
    <property type="nucleotide sequence ID" value="NZ_QJTK01000001.1"/>
</dbReference>
<evidence type="ECO:0000259" key="2">
    <source>
        <dbReference type="Pfam" id="PF13609"/>
    </source>
</evidence>
<evidence type="ECO:0000313" key="4">
    <source>
        <dbReference type="Proteomes" id="UP000247727"/>
    </source>
</evidence>
<dbReference type="SUPFAM" id="SSF56935">
    <property type="entry name" value="Porins"/>
    <property type="match status" value="1"/>
</dbReference>
<keyword evidence="1" id="KW-0732">Signal</keyword>
<sequence>MQKIIPMALIAALLPVTAMAEGSVRGAELGFAWSGLVEGQQKHKNNLALEGAVDYGFTPGFSAQLDVAQHHFTNSNDEGTTFTLHGIGHVNDGFAVGGFLGHEWIGGNHMEHYGLEATHDFGQVTIEGAASLLKNDGDDATILGLDGSYAMNDALSVGARVQNVNAYSRASADTTALDATIGYAMPSGVQIDGSLGVVDGNQSDREMTIGLGVKMQMGGNGVTFGKRGLAQAIIGN</sequence>
<dbReference type="GO" id="GO:0016020">
    <property type="term" value="C:membrane"/>
    <property type="evidence" value="ECO:0007669"/>
    <property type="project" value="InterPro"/>
</dbReference>
<dbReference type="AlphaFoldDB" id="A0A318U4I7"/>
<dbReference type="Proteomes" id="UP000247727">
    <property type="component" value="Unassembled WGS sequence"/>
</dbReference>
<evidence type="ECO:0000313" key="3">
    <source>
        <dbReference type="EMBL" id="PYF12949.1"/>
    </source>
</evidence>
<feature type="chain" id="PRO_5016374258" evidence="1">
    <location>
        <begin position="21"/>
        <end position="236"/>
    </location>
</feature>
<feature type="signal peptide" evidence="1">
    <location>
        <begin position="1"/>
        <end position="20"/>
    </location>
</feature>
<accession>A0A318U4I7</accession>
<feature type="domain" description="Porin" evidence="2">
    <location>
        <begin position="53"/>
        <end position="201"/>
    </location>
</feature>
<evidence type="ECO:0000256" key="1">
    <source>
        <dbReference type="SAM" id="SignalP"/>
    </source>
</evidence>
<organism evidence="3 4">
    <name type="scientific">Rhodobacter viridis</name>
    <dbReference type="NCBI Taxonomy" id="1054202"/>
    <lineage>
        <taxon>Bacteria</taxon>
        <taxon>Pseudomonadati</taxon>
        <taxon>Pseudomonadota</taxon>
        <taxon>Alphaproteobacteria</taxon>
        <taxon>Rhodobacterales</taxon>
        <taxon>Rhodobacter group</taxon>
        <taxon>Rhodobacter</taxon>
    </lineage>
</organism>
<dbReference type="InterPro" id="IPR023614">
    <property type="entry name" value="Porin_dom_sf"/>
</dbReference>
<comment type="caution">
    <text evidence="3">The sequence shown here is derived from an EMBL/GenBank/DDBJ whole genome shotgun (WGS) entry which is preliminary data.</text>
</comment>
<dbReference type="OrthoDB" id="7686946at2"/>
<dbReference type="GO" id="GO:0015288">
    <property type="term" value="F:porin activity"/>
    <property type="evidence" value="ECO:0007669"/>
    <property type="project" value="InterPro"/>
</dbReference>
<dbReference type="Pfam" id="PF13609">
    <property type="entry name" value="Porin_4"/>
    <property type="match status" value="1"/>
</dbReference>
<name>A0A318U4I7_9RHOB</name>
<dbReference type="EMBL" id="QJTK01000001">
    <property type="protein sequence ID" value="PYF12949.1"/>
    <property type="molecule type" value="Genomic_DNA"/>
</dbReference>
<proteinExistence type="predicted"/>
<dbReference type="Gene3D" id="2.40.160.10">
    <property type="entry name" value="Porin"/>
    <property type="match status" value="1"/>
</dbReference>
<keyword evidence="4" id="KW-1185">Reference proteome</keyword>
<dbReference type="InterPro" id="IPR033900">
    <property type="entry name" value="Gram_neg_porin_domain"/>
</dbReference>